<evidence type="ECO:0000313" key="3">
    <source>
        <dbReference type="Proteomes" id="UP001310594"/>
    </source>
</evidence>
<dbReference type="InterPro" id="IPR025496">
    <property type="entry name" value="DUF4387"/>
</dbReference>
<proteinExistence type="predicted"/>
<name>A0AAN8A6A0_9PEZI</name>
<dbReference type="AlphaFoldDB" id="A0AAN8A6A0"/>
<evidence type="ECO:0000259" key="1">
    <source>
        <dbReference type="Pfam" id="PF14330"/>
    </source>
</evidence>
<organism evidence="2 3">
    <name type="scientific">Elasticomyces elasticus</name>
    <dbReference type="NCBI Taxonomy" id="574655"/>
    <lineage>
        <taxon>Eukaryota</taxon>
        <taxon>Fungi</taxon>
        <taxon>Dikarya</taxon>
        <taxon>Ascomycota</taxon>
        <taxon>Pezizomycotina</taxon>
        <taxon>Dothideomycetes</taxon>
        <taxon>Dothideomycetidae</taxon>
        <taxon>Mycosphaerellales</taxon>
        <taxon>Teratosphaeriaceae</taxon>
        <taxon>Elasticomyces</taxon>
    </lineage>
</organism>
<evidence type="ECO:0000313" key="2">
    <source>
        <dbReference type="EMBL" id="KAK5706929.1"/>
    </source>
</evidence>
<feature type="domain" description="DUF4387" evidence="1">
    <location>
        <begin position="139"/>
        <end position="163"/>
    </location>
</feature>
<dbReference type="Pfam" id="PF14330">
    <property type="entry name" value="DUF4387"/>
    <property type="match status" value="1"/>
</dbReference>
<comment type="caution">
    <text evidence="2">The sequence shown here is derived from an EMBL/GenBank/DDBJ whole genome shotgun (WGS) entry which is preliminary data.</text>
</comment>
<reference evidence="2" key="1">
    <citation type="submission" date="2023-08" db="EMBL/GenBank/DDBJ databases">
        <title>Black Yeasts Isolated from many extreme environments.</title>
        <authorList>
            <person name="Coleine C."/>
            <person name="Stajich J.E."/>
            <person name="Selbmann L."/>
        </authorList>
    </citation>
    <scope>NUCLEOTIDE SEQUENCE</scope>
    <source>
        <strain evidence="2">CCFEE 5810</strain>
    </source>
</reference>
<sequence length="163" mass="18746">MVEEEVEDELGLIRADVKEGWEREQHEMEALAAQTNAIQQRARMQVVQHHLQVEQLDALLQRWQGRCSICLASDRRIFCVYTPYEGQILTTGKYAMPFTNLKIPLSKHTKPKPATSDTNGVNGHYDNKFKLIRDQTLVTKIAKDVRSKNAGPYEITFDIIFND</sequence>
<dbReference type="EMBL" id="JAVRQU010000002">
    <property type="protein sequence ID" value="KAK5706929.1"/>
    <property type="molecule type" value="Genomic_DNA"/>
</dbReference>
<accession>A0AAN8A6A0</accession>
<protein>
    <recommendedName>
        <fullName evidence="1">DUF4387 domain-containing protein</fullName>
    </recommendedName>
</protein>
<dbReference type="Proteomes" id="UP001310594">
    <property type="component" value="Unassembled WGS sequence"/>
</dbReference>
<gene>
    <name evidence="2" type="ORF">LTR97_001921</name>
</gene>